<dbReference type="Proteomes" id="UP001497457">
    <property type="component" value="Chromosome 7b"/>
</dbReference>
<keyword evidence="3" id="KW-1185">Reference proteome</keyword>
<evidence type="ECO:0000313" key="3">
    <source>
        <dbReference type="Proteomes" id="UP001497457"/>
    </source>
</evidence>
<reference evidence="2" key="1">
    <citation type="submission" date="2024-10" db="EMBL/GenBank/DDBJ databases">
        <authorList>
            <person name="Ryan C."/>
        </authorList>
    </citation>
    <scope>NUCLEOTIDE SEQUENCE [LARGE SCALE GENOMIC DNA]</scope>
</reference>
<evidence type="ECO:0000256" key="1">
    <source>
        <dbReference type="SAM" id="MobiDB-lite"/>
    </source>
</evidence>
<name>A0ABC9FXK3_9POAL</name>
<feature type="region of interest" description="Disordered" evidence="1">
    <location>
        <begin position="1"/>
        <end position="23"/>
    </location>
</feature>
<evidence type="ECO:0008006" key="4">
    <source>
        <dbReference type="Google" id="ProtNLM"/>
    </source>
</evidence>
<dbReference type="PANTHER" id="PTHR31264:SF3">
    <property type="entry name" value="OS07G0554100 PROTEIN"/>
    <property type="match status" value="1"/>
</dbReference>
<dbReference type="AlphaFoldDB" id="A0ABC9FXK3"/>
<dbReference type="EMBL" id="OZ075117">
    <property type="protein sequence ID" value="CAL5083445.1"/>
    <property type="molecule type" value="Genomic_DNA"/>
</dbReference>
<sequence>MASRAGRVIPCLEATEPERPPPHLSSDLLEEIFLRIGSPADLARASAACVSFHRLISDPGFLRRYRSIHPPLLLGLVCKSFEPVEEPHPNAPVARALARAADFTFDYLPRGRCHLWDVRDGRLLLSCSREGVKDSFVFPGLAVCDPLSRRYLLLPPIPDDLVASVHVQECRIRDFEAFFLPYGRGEQEASFRVIGVTECDEKLAVFVFSSATFGWSIGVSTSWDALTLHPDDFILPWPSCYYSYGCFYWKVVGQNKLLRLKTNDMEFAIVVLPLDHNFMKSVIVEAGEGRIGMFYGTSNGNGTSLYYATIQIGGQRTSHWKVENIISLPVGYYSAIITSLEGYIILLSVPKRDGMPSPYFSLEIKTLKIERIGRMIHHYGKVYPYFGFPPSMSPRRV</sequence>
<evidence type="ECO:0000313" key="2">
    <source>
        <dbReference type="EMBL" id="CAL5083445.1"/>
    </source>
</evidence>
<dbReference type="SUPFAM" id="SSF81383">
    <property type="entry name" value="F-box domain"/>
    <property type="match status" value="1"/>
</dbReference>
<organism evidence="2 3">
    <name type="scientific">Urochloa decumbens</name>
    <dbReference type="NCBI Taxonomy" id="240449"/>
    <lineage>
        <taxon>Eukaryota</taxon>
        <taxon>Viridiplantae</taxon>
        <taxon>Streptophyta</taxon>
        <taxon>Embryophyta</taxon>
        <taxon>Tracheophyta</taxon>
        <taxon>Spermatophyta</taxon>
        <taxon>Magnoliopsida</taxon>
        <taxon>Liliopsida</taxon>
        <taxon>Poales</taxon>
        <taxon>Poaceae</taxon>
        <taxon>PACMAD clade</taxon>
        <taxon>Panicoideae</taxon>
        <taxon>Panicodae</taxon>
        <taxon>Paniceae</taxon>
        <taxon>Melinidinae</taxon>
        <taxon>Urochloa</taxon>
    </lineage>
</organism>
<proteinExistence type="predicted"/>
<accession>A0ABC9FXK3</accession>
<dbReference type="PANTHER" id="PTHR31264">
    <property type="entry name" value="OS07G0554500 PROTEIN-RELATED"/>
    <property type="match status" value="1"/>
</dbReference>
<dbReference type="InterPro" id="IPR036047">
    <property type="entry name" value="F-box-like_dom_sf"/>
</dbReference>
<gene>
    <name evidence="2" type="ORF">URODEC1_LOCUS109936</name>
</gene>
<protein>
    <recommendedName>
        <fullName evidence="4">F-box domain-containing protein</fullName>
    </recommendedName>
</protein>